<dbReference type="InterPro" id="IPR042089">
    <property type="entry name" value="Peptidase_M13_dom_2"/>
</dbReference>
<organism evidence="2 3">
    <name type="scientific">Panagrellus redivivus</name>
    <name type="common">Microworm</name>
    <dbReference type="NCBI Taxonomy" id="6233"/>
    <lineage>
        <taxon>Eukaryota</taxon>
        <taxon>Metazoa</taxon>
        <taxon>Ecdysozoa</taxon>
        <taxon>Nematoda</taxon>
        <taxon>Chromadorea</taxon>
        <taxon>Rhabditida</taxon>
        <taxon>Tylenchina</taxon>
        <taxon>Panagrolaimomorpha</taxon>
        <taxon>Panagrolaimoidea</taxon>
        <taxon>Panagrolaimidae</taxon>
        <taxon>Panagrellus</taxon>
    </lineage>
</organism>
<dbReference type="WBParaSite" id="Pan_g6480.t1">
    <property type="protein sequence ID" value="Pan_g6480.t1"/>
    <property type="gene ID" value="Pan_g6480"/>
</dbReference>
<dbReference type="Pfam" id="PF01431">
    <property type="entry name" value="Peptidase_M13"/>
    <property type="match status" value="1"/>
</dbReference>
<dbReference type="Proteomes" id="UP000492821">
    <property type="component" value="Unassembled WGS sequence"/>
</dbReference>
<dbReference type="SUPFAM" id="SSF55486">
    <property type="entry name" value="Metalloproteases ('zincins'), catalytic domain"/>
    <property type="match status" value="1"/>
</dbReference>
<evidence type="ECO:0000313" key="2">
    <source>
        <dbReference type="Proteomes" id="UP000492821"/>
    </source>
</evidence>
<evidence type="ECO:0000313" key="3">
    <source>
        <dbReference type="WBParaSite" id="Pan_g6480.t1"/>
    </source>
</evidence>
<evidence type="ECO:0000259" key="1">
    <source>
        <dbReference type="Pfam" id="PF01431"/>
    </source>
</evidence>
<dbReference type="PROSITE" id="PS51885">
    <property type="entry name" value="NEPRILYSIN"/>
    <property type="match status" value="1"/>
</dbReference>
<dbReference type="InterPro" id="IPR018497">
    <property type="entry name" value="Peptidase_M13_C"/>
</dbReference>
<name>A0A7E4W5X3_PANRE</name>
<reference evidence="2" key="1">
    <citation type="journal article" date="2013" name="Genetics">
        <title>The draft genome and transcriptome of Panagrellus redivivus are shaped by the harsh demands of a free-living lifestyle.</title>
        <authorList>
            <person name="Srinivasan J."/>
            <person name="Dillman A.R."/>
            <person name="Macchietto M.G."/>
            <person name="Heikkinen L."/>
            <person name="Lakso M."/>
            <person name="Fracchia K.M."/>
            <person name="Antoshechkin I."/>
            <person name="Mortazavi A."/>
            <person name="Wong G."/>
            <person name="Sternberg P.W."/>
        </authorList>
    </citation>
    <scope>NUCLEOTIDE SEQUENCE [LARGE SCALE GENOMIC DNA]</scope>
    <source>
        <strain evidence="2">MT8872</strain>
    </source>
</reference>
<keyword evidence="2" id="KW-1185">Reference proteome</keyword>
<dbReference type="GO" id="GO:0006508">
    <property type="term" value="P:proteolysis"/>
    <property type="evidence" value="ECO:0007669"/>
    <property type="project" value="InterPro"/>
</dbReference>
<reference evidence="3" key="2">
    <citation type="submission" date="2020-10" db="UniProtKB">
        <authorList>
            <consortium name="WormBaseParasite"/>
        </authorList>
    </citation>
    <scope>IDENTIFICATION</scope>
</reference>
<dbReference type="Gene3D" id="1.10.1380.10">
    <property type="entry name" value="Neutral endopeptidase , domain2"/>
    <property type="match status" value="1"/>
</dbReference>
<proteinExistence type="predicted"/>
<dbReference type="GO" id="GO:0004222">
    <property type="term" value="F:metalloendopeptidase activity"/>
    <property type="evidence" value="ECO:0007669"/>
    <property type="project" value="InterPro"/>
</dbReference>
<protein>
    <submittedName>
        <fullName evidence="3">Peptidase_M13 domain-containing protein</fullName>
    </submittedName>
</protein>
<accession>A0A7E4W5X3</accession>
<dbReference type="Gene3D" id="3.40.390.10">
    <property type="entry name" value="Collagenase (Catalytic Domain)"/>
    <property type="match status" value="1"/>
</dbReference>
<dbReference type="InterPro" id="IPR024079">
    <property type="entry name" value="MetalloPept_cat_dom_sf"/>
</dbReference>
<dbReference type="AlphaFoldDB" id="A0A7E4W5X3"/>
<dbReference type="InterPro" id="IPR000718">
    <property type="entry name" value="Peptidase_M13"/>
</dbReference>
<feature type="domain" description="Peptidase M13 C-terminal" evidence="1">
    <location>
        <begin position="61"/>
        <end position="123"/>
    </location>
</feature>
<sequence>MNQKWNIVRVFFSIYNSSFSFDPTDHFYTLYARVTQKKLANKLATWNKTPKYDYIAILEQAIYFESANGIYVGALFLELRFYKPNVPDYVNFAGIGNVIGHEFLRGFHPSDLVHDEKGNLKNW</sequence>